<feature type="region of interest" description="Disordered" evidence="1">
    <location>
        <begin position="36"/>
        <end position="77"/>
    </location>
</feature>
<dbReference type="AlphaFoldDB" id="A0A392TPG2"/>
<dbReference type="Proteomes" id="UP000265520">
    <property type="component" value="Unassembled WGS sequence"/>
</dbReference>
<reference evidence="2 3" key="1">
    <citation type="journal article" date="2018" name="Front. Plant Sci.">
        <title>Red Clover (Trifolium pratense) and Zigzag Clover (T. medium) - A Picture of Genomic Similarities and Differences.</title>
        <authorList>
            <person name="Dluhosova J."/>
            <person name="Istvanek J."/>
            <person name="Nedelnik J."/>
            <person name="Repkova J."/>
        </authorList>
    </citation>
    <scope>NUCLEOTIDE SEQUENCE [LARGE SCALE GENOMIC DNA]</scope>
    <source>
        <strain evidence="3">cv. 10/8</strain>
        <tissue evidence="2">Leaf</tissue>
    </source>
</reference>
<sequence length="77" mass="8222">MHPSNEGSAAAQVIQAPMGTNTKFFAIQPRAHQVLPRAAVPQESLEDPKNAYQGSGMQNVGPGANSDIPQNEETHQK</sequence>
<keyword evidence="3" id="KW-1185">Reference proteome</keyword>
<protein>
    <submittedName>
        <fullName evidence="2">Uncharacterized protein</fullName>
    </submittedName>
</protein>
<organism evidence="2 3">
    <name type="scientific">Trifolium medium</name>
    <dbReference type="NCBI Taxonomy" id="97028"/>
    <lineage>
        <taxon>Eukaryota</taxon>
        <taxon>Viridiplantae</taxon>
        <taxon>Streptophyta</taxon>
        <taxon>Embryophyta</taxon>
        <taxon>Tracheophyta</taxon>
        <taxon>Spermatophyta</taxon>
        <taxon>Magnoliopsida</taxon>
        <taxon>eudicotyledons</taxon>
        <taxon>Gunneridae</taxon>
        <taxon>Pentapetalae</taxon>
        <taxon>rosids</taxon>
        <taxon>fabids</taxon>
        <taxon>Fabales</taxon>
        <taxon>Fabaceae</taxon>
        <taxon>Papilionoideae</taxon>
        <taxon>50 kb inversion clade</taxon>
        <taxon>NPAAA clade</taxon>
        <taxon>Hologalegina</taxon>
        <taxon>IRL clade</taxon>
        <taxon>Trifolieae</taxon>
        <taxon>Trifolium</taxon>
    </lineage>
</organism>
<accession>A0A392TPG2</accession>
<proteinExistence type="predicted"/>
<dbReference type="EMBL" id="LXQA010629854">
    <property type="protein sequence ID" value="MCI63043.1"/>
    <property type="molecule type" value="Genomic_DNA"/>
</dbReference>
<comment type="caution">
    <text evidence="2">The sequence shown here is derived from an EMBL/GenBank/DDBJ whole genome shotgun (WGS) entry which is preliminary data.</text>
</comment>
<evidence type="ECO:0000256" key="1">
    <source>
        <dbReference type="SAM" id="MobiDB-lite"/>
    </source>
</evidence>
<name>A0A392TPG2_9FABA</name>
<feature type="non-terminal residue" evidence="2">
    <location>
        <position position="77"/>
    </location>
</feature>
<evidence type="ECO:0000313" key="3">
    <source>
        <dbReference type="Proteomes" id="UP000265520"/>
    </source>
</evidence>
<evidence type="ECO:0000313" key="2">
    <source>
        <dbReference type="EMBL" id="MCI63043.1"/>
    </source>
</evidence>